<dbReference type="InterPro" id="IPR011701">
    <property type="entry name" value="MFS"/>
</dbReference>
<evidence type="ECO:0000259" key="6">
    <source>
        <dbReference type="PROSITE" id="PS50850"/>
    </source>
</evidence>
<dbReference type="PANTHER" id="PTHR23530">
    <property type="entry name" value="TRANSPORT PROTEIN-RELATED"/>
    <property type="match status" value="1"/>
</dbReference>
<dbReference type="Gene3D" id="1.20.1250.20">
    <property type="entry name" value="MFS general substrate transporter like domains"/>
    <property type="match status" value="1"/>
</dbReference>
<dbReference type="PROSITE" id="PS00216">
    <property type="entry name" value="SUGAR_TRANSPORT_1"/>
    <property type="match status" value="1"/>
</dbReference>
<keyword evidence="8" id="KW-1185">Reference proteome</keyword>
<keyword evidence="4 5" id="KW-0472">Membrane</keyword>
<dbReference type="PROSITE" id="PS50850">
    <property type="entry name" value="MFS"/>
    <property type="match status" value="1"/>
</dbReference>
<dbReference type="GO" id="GO:0022857">
    <property type="term" value="F:transmembrane transporter activity"/>
    <property type="evidence" value="ECO:0007669"/>
    <property type="project" value="InterPro"/>
</dbReference>
<feature type="transmembrane region" description="Helical" evidence="5">
    <location>
        <begin position="372"/>
        <end position="391"/>
    </location>
</feature>
<reference evidence="7" key="1">
    <citation type="submission" date="2021-04" db="EMBL/GenBank/DDBJ databases">
        <title>Complete genome sequence for Sulfitobacter sp. strain JK7-1.</title>
        <authorList>
            <person name="Park S.-J."/>
        </authorList>
    </citation>
    <scope>NUCLEOTIDE SEQUENCE</scope>
    <source>
        <strain evidence="7">JK7-1</strain>
    </source>
</reference>
<dbReference type="KEGG" id="sual:KDD17_00485"/>
<dbReference type="InterPro" id="IPR036259">
    <property type="entry name" value="MFS_trans_sf"/>
</dbReference>
<evidence type="ECO:0000256" key="5">
    <source>
        <dbReference type="SAM" id="Phobius"/>
    </source>
</evidence>
<name>A0A975JEJ2_9RHOB</name>
<dbReference type="EMBL" id="CP073581">
    <property type="protein sequence ID" value="QUJ76590.1"/>
    <property type="molecule type" value="Genomic_DNA"/>
</dbReference>
<proteinExistence type="predicted"/>
<evidence type="ECO:0000256" key="2">
    <source>
        <dbReference type="ARBA" id="ARBA00022692"/>
    </source>
</evidence>
<dbReference type="SUPFAM" id="SSF103473">
    <property type="entry name" value="MFS general substrate transporter"/>
    <property type="match status" value="1"/>
</dbReference>
<evidence type="ECO:0000256" key="4">
    <source>
        <dbReference type="ARBA" id="ARBA00023136"/>
    </source>
</evidence>
<feature type="transmembrane region" description="Helical" evidence="5">
    <location>
        <begin position="279"/>
        <end position="307"/>
    </location>
</feature>
<feature type="transmembrane region" description="Helical" evidence="5">
    <location>
        <begin position="201"/>
        <end position="226"/>
    </location>
</feature>
<feature type="transmembrane region" description="Helical" evidence="5">
    <location>
        <begin position="68"/>
        <end position="85"/>
    </location>
</feature>
<feature type="transmembrane region" description="Helical" evidence="5">
    <location>
        <begin position="12"/>
        <end position="29"/>
    </location>
</feature>
<comment type="subcellular location">
    <subcellularLocation>
        <location evidence="1">Membrane</location>
        <topology evidence="1">Multi-pass membrane protein</topology>
    </subcellularLocation>
</comment>
<organism evidence="7 8">
    <name type="scientific">Sulfitobacter albidus</name>
    <dbReference type="NCBI Taxonomy" id="2829501"/>
    <lineage>
        <taxon>Bacteria</taxon>
        <taxon>Pseudomonadati</taxon>
        <taxon>Pseudomonadota</taxon>
        <taxon>Alphaproteobacteria</taxon>
        <taxon>Rhodobacterales</taxon>
        <taxon>Roseobacteraceae</taxon>
        <taxon>Sulfitobacter</taxon>
    </lineage>
</organism>
<dbReference type="InterPro" id="IPR020846">
    <property type="entry name" value="MFS_dom"/>
</dbReference>
<evidence type="ECO:0000313" key="7">
    <source>
        <dbReference type="EMBL" id="QUJ76590.1"/>
    </source>
</evidence>
<dbReference type="AlphaFoldDB" id="A0A975JEJ2"/>
<dbReference type="InterPro" id="IPR053160">
    <property type="entry name" value="MFS_DHA3_Transporter"/>
</dbReference>
<evidence type="ECO:0000256" key="3">
    <source>
        <dbReference type="ARBA" id="ARBA00022989"/>
    </source>
</evidence>
<dbReference type="Proteomes" id="UP000683291">
    <property type="component" value="Chromosome 1"/>
</dbReference>
<feature type="transmembrane region" description="Helical" evidence="5">
    <location>
        <begin position="246"/>
        <end position="267"/>
    </location>
</feature>
<dbReference type="GO" id="GO:0016020">
    <property type="term" value="C:membrane"/>
    <property type="evidence" value="ECO:0007669"/>
    <property type="project" value="UniProtKB-SubCell"/>
</dbReference>
<feature type="transmembrane region" description="Helical" evidence="5">
    <location>
        <begin position="41"/>
        <end position="61"/>
    </location>
</feature>
<dbReference type="PANTHER" id="PTHR23530:SF1">
    <property type="entry name" value="PERMEASE, MAJOR FACILITATOR SUPERFAMILY-RELATED"/>
    <property type="match status" value="1"/>
</dbReference>
<keyword evidence="3 5" id="KW-1133">Transmembrane helix</keyword>
<sequence length="405" mass="42799">MDPNRTIAALPWFYFLNGMLFWQATWFLYFQGTLSGAEAIALYAVYDIATTLIEVPSGVFSDRIGRRFTLALSALCGALGCLALATGDSFAVFALGQALIGASTAFRSGTDTSLLYESLDAAGRTQEVEAQEIRVQRFSFTGFALSAVIGGALAQIAPTLPFYATALAFLAALALTLRLSEPPRSRTTTARADLRALTGALTHPVLAWLFALGVLMYGFSHLPFVFGQPFIRETLDTIGLAGEAPLVSGAITAVMMAISVAVSFVALPLRIRLGLPLTLLAAFALQLALNATLSLTTATLAIAVLALRMVPDALANPFILARIQPLLPAQTRATYLSLKSLAGKLVFAATLMAASTTAESTGLLPTADLQRILGWYTLAGIACLATLAILARPLPLERGPEAPEQ</sequence>
<evidence type="ECO:0000256" key="1">
    <source>
        <dbReference type="ARBA" id="ARBA00004141"/>
    </source>
</evidence>
<gene>
    <name evidence="7" type="ORF">KDD17_00485</name>
</gene>
<evidence type="ECO:0000313" key="8">
    <source>
        <dbReference type="Proteomes" id="UP000683291"/>
    </source>
</evidence>
<dbReference type="InterPro" id="IPR005829">
    <property type="entry name" value="Sugar_transporter_CS"/>
</dbReference>
<dbReference type="RefSeq" id="WP_212704787.1">
    <property type="nucleotide sequence ID" value="NZ_CP073581.1"/>
</dbReference>
<feature type="domain" description="Major facilitator superfamily (MFS) profile" evidence="6">
    <location>
        <begin position="1"/>
        <end position="397"/>
    </location>
</feature>
<keyword evidence="2 5" id="KW-0812">Transmembrane</keyword>
<dbReference type="Pfam" id="PF07690">
    <property type="entry name" value="MFS_1"/>
    <property type="match status" value="1"/>
</dbReference>
<feature type="transmembrane region" description="Helical" evidence="5">
    <location>
        <begin position="162"/>
        <end position="180"/>
    </location>
</feature>
<accession>A0A975JEJ2</accession>
<protein>
    <submittedName>
        <fullName evidence="7">MFS transporter</fullName>
    </submittedName>
</protein>